<organism evidence="2 3">
    <name type="scientific">Orchesella cincta</name>
    <name type="common">Springtail</name>
    <name type="synonym">Podura cincta</name>
    <dbReference type="NCBI Taxonomy" id="48709"/>
    <lineage>
        <taxon>Eukaryota</taxon>
        <taxon>Metazoa</taxon>
        <taxon>Ecdysozoa</taxon>
        <taxon>Arthropoda</taxon>
        <taxon>Hexapoda</taxon>
        <taxon>Collembola</taxon>
        <taxon>Entomobryomorpha</taxon>
        <taxon>Entomobryoidea</taxon>
        <taxon>Orchesellidae</taxon>
        <taxon>Orchesellinae</taxon>
        <taxon>Orchesella</taxon>
    </lineage>
</organism>
<dbReference type="Proteomes" id="UP000094527">
    <property type="component" value="Unassembled WGS sequence"/>
</dbReference>
<comment type="caution">
    <text evidence="2">The sequence shown here is derived from an EMBL/GenBank/DDBJ whole genome shotgun (WGS) entry which is preliminary data.</text>
</comment>
<dbReference type="InterPro" id="IPR025398">
    <property type="entry name" value="DUF4371"/>
</dbReference>
<evidence type="ECO:0000259" key="1">
    <source>
        <dbReference type="Pfam" id="PF14291"/>
    </source>
</evidence>
<dbReference type="PANTHER" id="PTHR45749">
    <property type="match status" value="1"/>
</dbReference>
<dbReference type="STRING" id="48709.A0A1D2MDQ7"/>
<dbReference type="PANTHER" id="PTHR45749:SF21">
    <property type="entry name" value="DUF4371 DOMAIN-CONTAINING PROTEIN"/>
    <property type="match status" value="1"/>
</dbReference>
<dbReference type="SUPFAM" id="SSF53098">
    <property type="entry name" value="Ribonuclease H-like"/>
    <property type="match status" value="1"/>
</dbReference>
<dbReference type="OrthoDB" id="6762374at2759"/>
<name>A0A1D2MDQ7_ORCCI</name>
<sequence length="349" mass="38636">MPISNKFVSATVKQQEEARTALKAIFTTIMYLGKQGLAFRGTESDTGNFMSLLKLRANDIDNLKTWLDSSRSKTYTSAEIQNSILESVAHSVLRSILPIIQSAKFFSVIVDETTDISVQEQVSLSVRVVSDSLEVREYFLGLYNTASTTGESLTAILLDTLQRFNLPLDNLRGQCYDGASNMSGKFRGVQSRVLSLQPKAIFVHCFNHSLNLALQDTISRNAFFRDVLSYVHEIGIILKGSPSRVAKYNELAGKNDPAILRPHPLCPTRWTVRVRSIDGVIFGYAALLELLEELSESGDQIASKAGGLRGQLEKGEFYLGLVMARSLFSAAESLSKILQSPTASVFRWH</sequence>
<feature type="domain" description="DUF4371" evidence="1">
    <location>
        <begin position="16"/>
        <end position="188"/>
    </location>
</feature>
<reference evidence="2 3" key="1">
    <citation type="journal article" date="2016" name="Genome Biol. Evol.">
        <title>Gene Family Evolution Reflects Adaptation to Soil Environmental Stressors in the Genome of the Collembolan Orchesella cincta.</title>
        <authorList>
            <person name="Faddeeva-Vakhrusheva A."/>
            <person name="Derks M.F."/>
            <person name="Anvar S.Y."/>
            <person name="Agamennone V."/>
            <person name="Suring W."/>
            <person name="Smit S."/>
            <person name="van Straalen N.M."/>
            <person name="Roelofs D."/>
        </authorList>
    </citation>
    <scope>NUCLEOTIDE SEQUENCE [LARGE SCALE GENOMIC DNA]</scope>
    <source>
        <tissue evidence="2">Mixed pool</tissue>
    </source>
</reference>
<dbReference type="InterPro" id="IPR012337">
    <property type="entry name" value="RNaseH-like_sf"/>
</dbReference>
<accession>A0A1D2MDQ7</accession>
<dbReference type="OMA" id="NENSCAY"/>
<evidence type="ECO:0000313" key="3">
    <source>
        <dbReference type="Proteomes" id="UP000094527"/>
    </source>
</evidence>
<dbReference type="AlphaFoldDB" id="A0A1D2MDQ7"/>
<proteinExistence type="predicted"/>
<protein>
    <submittedName>
        <fullName evidence="2">Zinc finger MYM-type protein 1</fullName>
    </submittedName>
</protein>
<keyword evidence="3" id="KW-1185">Reference proteome</keyword>
<dbReference type="EMBL" id="LJIJ01001680">
    <property type="protein sequence ID" value="ODM91079.1"/>
    <property type="molecule type" value="Genomic_DNA"/>
</dbReference>
<evidence type="ECO:0000313" key="2">
    <source>
        <dbReference type="EMBL" id="ODM91079.1"/>
    </source>
</evidence>
<dbReference type="Pfam" id="PF14291">
    <property type="entry name" value="DUF4371"/>
    <property type="match status" value="1"/>
</dbReference>
<gene>
    <name evidence="2" type="ORF">Ocin01_15603</name>
</gene>